<protein>
    <submittedName>
        <fullName evidence="1">Uncharacterized protein</fullName>
    </submittedName>
</protein>
<dbReference type="HOGENOM" id="CLU_2578657_0_0_1"/>
<dbReference type="SUPFAM" id="SSF56300">
    <property type="entry name" value="Metallo-dependent phosphatases"/>
    <property type="match status" value="1"/>
</dbReference>
<dbReference type="Gramene" id="EOX96195">
    <property type="protein sequence ID" value="EOX96195"/>
    <property type="gene ID" value="TCM_005500"/>
</dbReference>
<proteinExistence type="predicted"/>
<dbReference type="AlphaFoldDB" id="A0A061DU19"/>
<dbReference type="EMBL" id="CM001879">
    <property type="protein sequence ID" value="EOX96195.1"/>
    <property type="molecule type" value="Genomic_DNA"/>
</dbReference>
<dbReference type="eggNOG" id="KOG0374">
    <property type="taxonomic scope" value="Eukaryota"/>
</dbReference>
<reference evidence="1 2" key="1">
    <citation type="journal article" date="2013" name="Genome Biol.">
        <title>The genome sequence of the most widely cultivated cacao type and its use to identify candidate genes regulating pod color.</title>
        <authorList>
            <person name="Motamayor J.C."/>
            <person name="Mockaitis K."/>
            <person name="Schmutz J."/>
            <person name="Haiminen N."/>
            <person name="Iii D.L."/>
            <person name="Cornejo O."/>
            <person name="Findley S.D."/>
            <person name="Zheng P."/>
            <person name="Utro F."/>
            <person name="Royaert S."/>
            <person name="Saski C."/>
            <person name="Jenkins J."/>
            <person name="Podicheti R."/>
            <person name="Zhao M."/>
            <person name="Scheffler B.E."/>
            <person name="Stack J.C."/>
            <person name="Feltus F.A."/>
            <person name="Mustiga G.M."/>
            <person name="Amores F."/>
            <person name="Phillips W."/>
            <person name="Marelli J.P."/>
            <person name="May G.D."/>
            <person name="Shapiro H."/>
            <person name="Ma J."/>
            <person name="Bustamante C.D."/>
            <person name="Schnell R.J."/>
            <person name="Main D."/>
            <person name="Gilbert D."/>
            <person name="Parida L."/>
            <person name="Kuhn D.N."/>
        </authorList>
    </citation>
    <scope>NUCLEOTIDE SEQUENCE [LARGE SCALE GENOMIC DNA]</scope>
    <source>
        <strain evidence="2">cv. Matina 1-6</strain>
    </source>
</reference>
<dbReference type="STRING" id="3641.A0A061DU19"/>
<organism evidence="1 2">
    <name type="scientific">Theobroma cacao</name>
    <name type="common">Cacao</name>
    <name type="synonym">Cocoa</name>
    <dbReference type="NCBI Taxonomy" id="3641"/>
    <lineage>
        <taxon>Eukaryota</taxon>
        <taxon>Viridiplantae</taxon>
        <taxon>Streptophyta</taxon>
        <taxon>Embryophyta</taxon>
        <taxon>Tracheophyta</taxon>
        <taxon>Spermatophyta</taxon>
        <taxon>Magnoliopsida</taxon>
        <taxon>eudicotyledons</taxon>
        <taxon>Gunneridae</taxon>
        <taxon>Pentapetalae</taxon>
        <taxon>rosids</taxon>
        <taxon>malvids</taxon>
        <taxon>Malvales</taxon>
        <taxon>Malvaceae</taxon>
        <taxon>Byttnerioideae</taxon>
        <taxon>Theobroma</taxon>
    </lineage>
</organism>
<name>A0A061DU19_THECC</name>
<evidence type="ECO:0000313" key="2">
    <source>
        <dbReference type="Proteomes" id="UP000026915"/>
    </source>
</evidence>
<evidence type="ECO:0000313" key="1">
    <source>
        <dbReference type="EMBL" id="EOX96195.1"/>
    </source>
</evidence>
<dbReference type="InterPro" id="IPR029052">
    <property type="entry name" value="Metallo-depent_PP-like"/>
</dbReference>
<dbReference type="Proteomes" id="UP000026915">
    <property type="component" value="Chromosome 1"/>
</dbReference>
<accession>A0A061DU19</accession>
<gene>
    <name evidence="1" type="ORF">TCM_005500</name>
</gene>
<sequence>MDLVCLAHQVVEDGQDCFPDTSQPVTILSAPNYCGEFDNAGQLGRLDCWTHNIFSCEGQRVLCFLVGGHNVAGVENALGLK</sequence>
<keyword evidence="2" id="KW-1185">Reference proteome</keyword>
<dbReference type="Gene3D" id="3.60.21.10">
    <property type="match status" value="1"/>
</dbReference>
<dbReference type="InParanoid" id="A0A061DU19"/>